<dbReference type="InterPro" id="IPR027911">
    <property type="entry name" value="DUF4604"/>
</dbReference>
<feature type="compositionally biased region" description="Basic and acidic residues" evidence="1">
    <location>
        <begin position="84"/>
        <end position="112"/>
    </location>
</feature>
<organism evidence="3 4">
    <name type="scientific">Polytolypa hystricis (strain UAMH7299)</name>
    <dbReference type="NCBI Taxonomy" id="1447883"/>
    <lineage>
        <taxon>Eukaryota</taxon>
        <taxon>Fungi</taxon>
        <taxon>Dikarya</taxon>
        <taxon>Ascomycota</taxon>
        <taxon>Pezizomycotina</taxon>
        <taxon>Eurotiomycetes</taxon>
        <taxon>Eurotiomycetidae</taxon>
        <taxon>Onygenales</taxon>
        <taxon>Onygenales incertae sedis</taxon>
        <taxon>Polytolypa</taxon>
    </lineage>
</organism>
<gene>
    <name evidence="3" type="ORF">AJ80_00687</name>
</gene>
<dbReference type="Proteomes" id="UP000224634">
    <property type="component" value="Unassembled WGS sequence"/>
</dbReference>
<dbReference type="AlphaFoldDB" id="A0A2B7Z3N4"/>
<feature type="compositionally biased region" description="Basic residues" evidence="1">
    <location>
        <begin position="156"/>
        <end position="165"/>
    </location>
</feature>
<protein>
    <recommendedName>
        <fullName evidence="2">DUF4604 domain-containing protein</fullName>
    </recommendedName>
</protein>
<accession>A0A2B7Z3N4</accession>
<feature type="compositionally biased region" description="Acidic residues" evidence="1">
    <location>
        <begin position="45"/>
        <end position="57"/>
    </location>
</feature>
<evidence type="ECO:0000259" key="2">
    <source>
        <dbReference type="Pfam" id="PF15377"/>
    </source>
</evidence>
<feature type="region of interest" description="Disordered" evidence="1">
    <location>
        <begin position="1"/>
        <end position="171"/>
    </location>
</feature>
<evidence type="ECO:0000256" key="1">
    <source>
        <dbReference type="SAM" id="MobiDB-lite"/>
    </source>
</evidence>
<sequence>MSFKAKNLSYERNEPAFLRKLRGQYGEGDRAPQQRRPVKPKSHDDDDEPTYVDEESNEIISKEEYKALLEGGEGGPTGEQNEGEEGKREGEDGEDKLSPENAKAKAAVELETARPVQQFGQIGGAKKRKQGRIVGESGQEEQREPPEQTETNRTANKPKKKRKIKLTFEEE</sequence>
<dbReference type="Pfam" id="PF15377">
    <property type="entry name" value="DUF4604"/>
    <property type="match status" value="1"/>
</dbReference>
<evidence type="ECO:0000313" key="3">
    <source>
        <dbReference type="EMBL" id="PGH27672.1"/>
    </source>
</evidence>
<dbReference type="OrthoDB" id="5388322at2759"/>
<reference evidence="3 4" key="1">
    <citation type="submission" date="2017-10" db="EMBL/GenBank/DDBJ databases">
        <title>Comparative genomics in systemic dimorphic fungi from Ajellomycetaceae.</title>
        <authorList>
            <person name="Munoz J.F."/>
            <person name="Mcewen J.G."/>
            <person name="Clay O.K."/>
            <person name="Cuomo C.A."/>
        </authorList>
    </citation>
    <scope>NUCLEOTIDE SEQUENCE [LARGE SCALE GENOMIC DNA]</scope>
    <source>
        <strain evidence="3 4">UAMH7299</strain>
    </source>
</reference>
<evidence type="ECO:0000313" key="4">
    <source>
        <dbReference type="Proteomes" id="UP000224634"/>
    </source>
</evidence>
<keyword evidence="4" id="KW-1185">Reference proteome</keyword>
<comment type="caution">
    <text evidence="3">The sequence shown here is derived from an EMBL/GenBank/DDBJ whole genome shotgun (WGS) entry which is preliminary data.</text>
</comment>
<proteinExistence type="predicted"/>
<feature type="domain" description="DUF4604" evidence="2">
    <location>
        <begin position="6"/>
        <end position="171"/>
    </location>
</feature>
<dbReference type="EMBL" id="PDNA01000005">
    <property type="protein sequence ID" value="PGH27672.1"/>
    <property type="molecule type" value="Genomic_DNA"/>
</dbReference>
<name>A0A2B7Z3N4_POLH7</name>